<dbReference type="Proteomes" id="UP000264002">
    <property type="component" value="Unassembled WGS sequence"/>
</dbReference>
<dbReference type="EMBL" id="QUWK01000004">
    <property type="protein sequence ID" value="RFU95415.1"/>
    <property type="molecule type" value="Genomic_DNA"/>
</dbReference>
<dbReference type="PRINTS" id="PR01713">
    <property type="entry name" value="NUCEPIMERASE"/>
</dbReference>
<reference evidence="3 4" key="2">
    <citation type="submission" date="2018-09" db="EMBL/GenBank/DDBJ databases">
        <title>Genome of Sphaerochaeta halotolerans strain 4-11.</title>
        <authorList>
            <person name="Nazina T.N."/>
            <person name="Sokolova D.S."/>
        </authorList>
    </citation>
    <scope>NUCLEOTIDE SEQUENCE [LARGE SCALE GENOMIC DNA]</scope>
    <source>
        <strain evidence="3 4">4-11</strain>
    </source>
</reference>
<dbReference type="PANTHER" id="PTHR43574">
    <property type="entry name" value="EPIMERASE-RELATED"/>
    <property type="match status" value="1"/>
</dbReference>
<keyword evidence="1" id="KW-0520">NAD</keyword>
<evidence type="ECO:0000259" key="2">
    <source>
        <dbReference type="Pfam" id="PF01370"/>
    </source>
</evidence>
<keyword evidence="4" id="KW-1185">Reference proteome</keyword>
<dbReference type="RefSeq" id="WP_117329827.1">
    <property type="nucleotide sequence ID" value="NZ_QUWK01000004.1"/>
</dbReference>
<evidence type="ECO:0000313" key="4">
    <source>
        <dbReference type="Proteomes" id="UP000264002"/>
    </source>
</evidence>
<dbReference type="InterPro" id="IPR001509">
    <property type="entry name" value="Epimerase_deHydtase"/>
</dbReference>
<proteinExistence type="predicted"/>
<evidence type="ECO:0000313" key="3">
    <source>
        <dbReference type="EMBL" id="RFU95415.1"/>
    </source>
</evidence>
<dbReference type="Pfam" id="PF01370">
    <property type="entry name" value="Epimerase"/>
    <property type="match status" value="1"/>
</dbReference>
<evidence type="ECO:0000256" key="1">
    <source>
        <dbReference type="ARBA" id="ARBA00023027"/>
    </source>
</evidence>
<reference evidence="4" key="1">
    <citation type="submission" date="2018-08" db="EMBL/GenBank/DDBJ databases">
        <authorList>
            <person name="Grouzdev D.S."/>
            <person name="Krutkina M.S."/>
        </authorList>
    </citation>
    <scope>NUCLEOTIDE SEQUENCE [LARGE SCALE GENOMIC DNA]</scope>
    <source>
        <strain evidence="4">4-11</strain>
    </source>
</reference>
<accession>A0A372MI10</accession>
<dbReference type="SUPFAM" id="SSF51735">
    <property type="entry name" value="NAD(P)-binding Rossmann-fold domains"/>
    <property type="match status" value="1"/>
</dbReference>
<protein>
    <submittedName>
        <fullName evidence="3">NAD-dependent epimerase/dehydratase family protein</fullName>
    </submittedName>
</protein>
<gene>
    <name evidence="3" type="ORF">DYP60_05210</name>
</gene>
<dbReference type="AlphaFoldDB" id="A0A372MI10"/>
<comment type="caution">
    <text evidence="3">The sequence shown here is derived from an EMBL/GenBank/DDBJ whole genome shotgun (WGS) entry which is preliminary data.</text>
</comment>
<feature type="domain" description="NAD-dependent epimerase/dehydratase" evidence="2">
    <location>
        <begin position="15"/>
        <end position="261"/>
    </location>
</feature>
<organism evidence="3 4">
    <name type="scientific">Sphaerochaeta halotolerans</name>
    <dbReference type="NCBI Taxonomy" id="2293840"/>
    <lineage>
        <taxon>Bacteria</taxon>
        <taxon>Pseudomonadati</taxon>
        <taxon>Spirochaetota</taxon>
        <taxon>Spirochaetia</taxon>
        <taxon>Spirochaetales</taxon>
        <taxon>Sphaerochaetaceae</taxon>
        <taxon>Sphaerochaeta</taxon>
    </lineage>
</organism>
<dbReference type="Gene3D" id="3.40.50.720">
    <property type="entry name" value="NAD(P)-binding Rossmann-like Domain"/>
    <property type="match status" value="1"/>
</dbReference>
<name>A0A372MI10_9SPIR</name>
<sequence length="339" mass="39125">MRPNMMRLDTDAIYLVTGAAGFIGFHLTKRLLGLGCTVIGVDNLNDYYEVTLKEDRLRLLACEQFFFYKVDLADRKEIDTIFTRHQVTHVINLAAQAGVRHSIDNPYVYLQSNLVGFLNILECCRHHAVKHLVYASSSSVYGLNSKIPYSTNDKVDNPVSLYAATKKSNELMAHAYTHLYHIPTTGLRFFTVYGPYGRPDMAYFSFSKRIMEGKSITVFNHGDMWRDFTYIDDIITALEHIIPNPPEENEAKDRYKIYNIGNNKPVRLRQFIETLEQCLGKTAEKEYLPMQPGDVYQTYADVTDLMEDFDFRPNTPLEQGLEAFVSWFKPYYGYLSHHV</sequence>
<dbReference type="InterPro" id="IPR036291">
    <property type="entry name" value="NAD(P)-bd_dom_sf"/>
</dbReference>